<dbReference type="Gene3D" id="2.60.40.1140">
    <property type="entry name" value="Collagen-binding surface protein Cna, B-type domain"/>
    <property type="match status" value="1"/>
</dbReference>
<dbReference type="InterPro" id="IPR006626">
    <property type="entry name" value="PbH1"/>
</dbReference>
<reference evidence="3" key="1">
    <citation type="journal article" date="2021" name="PeerJ">
        <title>Extensive microbial diversity within the chicken gut microbiome revealed by metagenomics and culture.</title>
        <authorList>
            <person name="Gilroy R."/>
            <person name="Ravi A."/>
            <person name="Getino M."/>
            <person name="Pursley I."/>
            <person name="Horton D.L."/>
            <person name="Alikhan N.F."/>
            <person name="Baker D."/>
            <person name="Gharbi K."/>
            <person name="Hall N."/>
            <person name="Watson M."/>
            <person name="Adriaenssens E.M."/>
            <person name="Foster-Nyarko E."/>
            <person name="Jarju S."/>
            <person name="Secka A."/>
            <person name="Antonio M."/>
            <person name="Oren A."/>
            <person name="Chaudhuri R.R."/>
            <person name="La Ragione R."/>
            <person name="Hildebrand F."/>
            <person name="Pallen M.J."/>
        </authorList>
    </citation>
    <scope>NUCLEOTIDE SEQUENCE</scope>
    <source>
        <strain evidence="3">CHK178-16964</strain>
    </source>
</reference>
<evidence type="ECO:0000313" key="3">
    <source>
        <dbReference type="EMBL" id="HJA71054.1"/>
    </source>
</evidence>
<feature type="region of interest" description="Disordered" evidence="1">
    <location>
        <begin position="190"/>
        <end position="336"/>
    </location>
</feature>
<dbReference type="SUPFAM" id="SSF51126">
    <property type="entry name" value="Pectin lyase-like"/>
    <property type="match status" value="1"/>
</dbReference>
<accession>A0A9D2HID1</accession>
<comment type="caution">
    <text evidence="3">The sequence shown here is derived from an EMBL/GenBank/DDBJ whole genome shotgun (WGS) entry which is preliminary data.</text>
</comment>
<sequence>MEKQRRLHYKIRQRVSALVLSVLMVLSNIGFSLATVYGAENSSDITFLVAGSELVRSVQEAVSEGQEVQPEDIGFTNGKVERFQNLFFGSGRLYEVYPEFEEDGGRDAELRIFVRLTEEDLEKGTESITGDEELIFLYLNHTDETITCQTEVTRRDLQGEERSKKFGKVTLRSYESAYGEEEVDIVTGGGAELATPSEPEYADPEPETTPEEQPAEEPETMPEEQPAEEPETTPEEQPAEEPETMPEEQPAEEPETMPEEQPAEEPETMPEEQPAEEPETTPEEQPAEEPETSEAQISYHEAPLTETALEIATPSETSDPEKEEQEDLSAPRDNDLAGVDWCSTAKVRITTLNELKAFEDVTGYLVDYFVEPDEDLAKVKGPEVVEEGESLRFSVSPKRGARIETVTVNGEEILPVEEATPSETGSSRTSRERVVYVVPELDEDAEVVIEIQEQDAASGAAEIVGGASYESIQEAVTAAKDGDTIRLLTDVGGESIEITGQDLVIDLDGYMWTGAEEGLENGKIYKEGASVITVTDSDLSIIGMGTIQATQGYRAITAEDTDLTIGEEGDEEGPEIRGSKEAGTGIVREKDSQKGGVILADGGSVTLNSGAVTEGYVAAEDEEASPSEYSQSYGGGIAVLDGVLTMNGGSVAGNTVESGNGGGIYITTTESIKINGGEISENQAEDGLGGGIYLEGCEKDDPAELILEDVTIRDNTAKFGGGAAAGNYCSSLSITENTKTYENQAIGDAAVGETDARISDEFLICGGDTALSDEFAADAYSAFAGARKHAIQTEESEDLYILSLGGESAYDPEATGYYNQVRPDGLMEYQLQDTLYYEDDNILVAFHIEGTATAAGEEMIGEEETPVATPSEASAQKGLVLEAEPVAEDQPEYKAVETYAQTAGGEEGVVGLSAMELNFYCQDQLLDVSACSITAEITPKEPVMAAARKAPAVQTMSVRSDELENTNSANTENTEDQVPAIALTALESDGEKTMELGKVTIAENENTAPVLTVSMNSSEPKLLVAVTREADPEFTVQYYANLDVVQTGDGGQLTVIDTSNGGNNQGGKLPKNGQDPATKNIILNDAGNGKYQVATAKTLTEVYQTRSYQFTSAPGLEYFNALQKNGNYTLKEVWVLKDGGNSTSTNASDWTIYNDPASLTFTNNAGETGANTVVIKKNTVIRLVYDPTSSGYTNAVNFYDYNITDDRTTTWDSVNGAHGINSSDNYSGSGNKLAFGNANTGTGLSNENWNGNTLNQYNHSGNGYLGCTFGLVTGLDENGYLQYANGVTAPKLFNDGYANGKVSYENGEYTLQFNRAGDTYTLSAVNRAGLSGLEYFNHPQCGDKVHDHIWTNNFWPMDSKPSTDGKTGYINGRGSYSGYDGNKLYPLSDDGIAHNNMFGMQYAVKFNLSADYTGPLEYYFFGDDDMWVFLDGKLVCDIGGVHSSVGQYVNLWDYLTKGSEGEHTLTFFYTERGLSGSSCYMQFTLPSVTSATPGQKTGSLTVQKKLVDGADEENKGEEFTFTLNLEDGAGAALANVYPYESSNGGYGSIGDGGTFTLKAGESITISGLPYGTRYTIEETEAEGYTVSYEINGGAVEQGRTATGEISEDLSDVRVVYTNKVRPKLPETGGRGTLPYALGGMALMILPPMYKFRRKRIVED</sequence>
<dbReference type="InterPro" id="IPR055382">
    <property type="entry name" value="DUF7601"/>
</dbReference>
<protein>
    <submittedName>
        <fullName evidence="3">Fibro-slime domain-containing protein</fullName>
    </submittedName>
</protein>
<dbReference type="SMART" id="SM00710">
    <property type="entry name" value="PbH1"/>
    <property type="match status" value="4"/>
</dbReference>
<gene>
    <name evidence="3" type="ORF">IAA07_05655</name>
</gene>
<evidence type="ECO:0000256" key="1">
    <source>
        <dbReference type="SAM" id="MobiDB-lite"/>
    </source>
</evidence>
<feature type="domain" description="PA14" evidence="2">
    <location>
        <begin position="1345"/>
        <end position="1498"/>
    </location>
</feature>
<reference evidence="3" key="2">
    <citation type="submission" date="2021-04" db="EMBL/GenBank/DDBJ databases">
        <authorList>
            <person name="Gilroy R."/>
        </authorList>
    </citation>
    <scope>NUCLEOTIDE SEQUENCE</scope>
    <source>
        <strain evidence="3">CHK178-16964</strain>
    </source>
</reference>
<name>A0A9D2HID1_9FIRM</name>
<evidence type="ECO:0000313" key="4">
    <source>
        <dbReference type="Proteomes" id="UP000823900"/>
    </source>
</evidence>
<dbReference type="InterPro" id="IPR011874">
    <property type="entry name" value="Fibro_Slime"/>
</dbReference>
<dbReference type="PROSITE" id="PS51820">
    <property type="entry name" value="PA14"/>
    <property type="match status" value="1"/>
</dbReference>
<proteinExistence type="predicted"/>
<dbReference type="InterPro" id="IPR011050">
    <property type="entry name" value="Pectin_lyase_fold/virulence"/>
</dbReference>
<dbReference type="GO" id="GO:0005576">
    <property type="term" value="C:extracellular region"/>
    <property type="evidence" value="ECO:0007669"/>
    <property type="project" value="TreeGrafter"/>
</dbReference>
<evidence type="ECO:0000259" key="2">
    <source>
        <dbReference type="PROSITE" id="PS51820"/>
    </source>
</evidence>
<organism evidence="3 4">
    <name type="scientific">Candidatus Lachnoclostridium stercoravium</name>
    <dbReference type="NCBI Taxonomy" id="2838633"/>
    <lineage>
        <taxon>Bacteria</taxon>
        <taxon>Bacillati</taxon>
        <taxon>Bacillota</taxon>
        <taxon>Clostridia</taxon>
        <taxon>Lachnospirales</taxon>
        <taxon>Lachnospiraceae</taxon>
    </lineage>
</organism>
<dbReference type="InterPro" id="IPR051154">
    <property type="entry name" value="Prespore-cell_inducing_factor"/>
</dbReference>
<dbReference type="Pfam" id="PF24547">
    <property type="entry name" value="DUF7601"/>
    <property type="match status" value="1"/>
</dbReference>
<dbReference type="EMBL" id="DWZA01000051">
    <property type="protein sequence ID" value="HJA71054.1"/>
    <property type="molecule type" value="Genomic_DNA"/>
</dbReference>
<dbReference type="PANTHER" id="PTHR31137">
    <property type="entry name" value="PROTEIN PSIB-RELATED-RELATED"/>
    <property type="match status" value="1"/>
</dbReference>
<dbReference type="NCBIfam" id="TIGR02148">
    <property type="entry name" value="Fibro_Slime"/>
    <property type="match status" value="1"/>
</dbReference>
<dbReference type="InterPro" id="IPR037524">
    <property type="entry name" value="PA14/GLEYA"/>
</dbReference>
<feature type="compositionally biased region" description="Acidic residues" evidence="1">
    <location>
        <begin position="200"/>
        <end position="292"/>
    </location>
</feature>
<dbReference type="Proteomes" id="UP000823900">
    <property type="component" value="Unassembled WGS sequence"/>
</dbReference>